<organism evidence="2 3">
    <name type="scientific">candidate division KD3-62 bacterium DG_56</name>
    <dbReference type="NCBI Taxonomy" id="1704032"/>
    <lineage>
        <taxon>Bacteria</taxon>
        <taxon>candidate division KD3-62</taxon>
    </lineage>
</organism>
<evidence type="ECO:0000313" key="3">
    <source>
        <dbReference type="Proteomes" id="UP000052020"/>
    </source>
</evidence>
<dbReference type="EMBL" id="LIZY01000089">
    <property type="protein sequence ID" value="KPJ63260.1"/>
    <property type="molecule type" value="Genomic_DNA"/>
</dbReference>
<evidence type="ECO:0008006" key="4">
    <source>
        <dbReference type="Google" id="ProtNLM"/>
    </source>
</evidence>
<evidence type="ECO:0000313" key="2">
    <source>
        <dbReference type="EMBL" id="KPJ63260.1"/>
    </source>
</evidence>
<protein>
    <recommendedName>
        <fullName evidence="4">Zinc-ribbon domain-containing protein</fullName>
    </recommendedName>
</protein>
<evidence type="ECO:0000256" key="1">
    <source>
        <dbReference type="SAM" id="MobiDB-lite"/>
    </source>
</evidence>
<comment type="caution">
    <text evidence="2">The sequence shown here is derived from an EMBL/GenBank/DDBJ whole genome shotgun (WGS) entry which is preliminary data.</text>
</comment>
<reference evidence="2 3" key="1">
    <citation type="journal article" date="2015" name="Microbiome">
        <title>Genomic resolution of linkages in carbon, nitrogen, and sulfur cycling among widespread estuary sediment bacteria.</title>
        <authorList>
            <person name="Baker B.J."/>
            <person name="Lazar C.S."/>
            <person name="Teske A.P."/>
            <person name="Dick G.J."/>
        </authorList>
    </citation>
    <scope>NUCLEOTIDE SEQUENCE [LARGE SCALE GENOMIC DNA]</scope>
    <source>
        <strain evidence="2">DG_56</strain>
    </source>
</reference>
<accession>A0A0S7XN03</accession>
<sequence length="203" mass="22290">MAKKVTKKGAAGKRPAKAKRTQAQPVEPVADGVVTLEQFREAAKEYLRADENVRLYTKRRDAQKPTVRSYVDAHAVDLDKGKSRGLVDSAVKWLLVPGAAKVDDEAGVAALLAAISKATGDRKRVLQACLKQTVDREAWERAKAVGFIDDELAVKYEKGRSYALKWSHTDQISCHKCHAVATRTAKFCAACGADLSKQPDWLK</sequence>
<proteinExistence type="predicted"/>
<feature type="region of interest" description="Disordered" evidence="1">
    <location>
        <begin position="1"/>
        <end position="26"/>
    </location>
</feature>
<gene>
    <name evidence="2" type="ORF">AMK68_04075</name>
</gene>
<feature type="compositionally biased region" description="Basic residues" evidence="1">
    <location>
        <begin position="1"/>
        <end position="20"/>
    </location>
</feature>
<dbReference type="Proteomes" id="UP000052020">
    <property type="component" value="Unassembled WGS sequence"/>
</dbReference>
<name>A0A0S7XN03_9BACT</name>
<dbReference type="AlphaFoldDB" id="A0A0S7XN03"/>